<gene>
    <name evidence="1" type="ORF">CPJCM30710_12890</name>
</gene>
<dbReference type="RefSeq" id="WP_212903348.1">
    <property type="nucleotide sequence ID" value="NZ_BOPZ01000008.1"/>
</dbReference>
<protein>
    <submittedName>
        <fullName evidence="1">Uncharacterized protein</fullName>
    </submittedName>
</protein>
<dbReference type="AlphaFoldDB" id="A0A919VLI2"/>
<dbReference type="EMBL" id="BOPZ01000008">
    <property type="protein sequence ID" value="GIM28623.1"/>
    <property type="molecule type" value="Genomic_DNA"/>
</dbReference>
<proteinExistence type="predicted"/>
<evidence type="ECO:0000313" key="2">
    <source>
        <dbReference type="Proteomes" id="UP000679179"/>
    </source>
</evidence>
<sequence length="73" mass="8534">MEKLCPLCNNIAESTKYCDKCGAEMVNEGRMQEFRDPYATEDEVEFIDNCCIHVYRCIKCNNLQSINIKDIYI</sequence>
<organism evidence="1 2">
    <name type="scientific">Clostridium polyendosporum</name>
    <dbReference type="NCBI Taxonomy" id="69208"/>
    <lineage>
        <taxon>Bacteria</taxon>
        <taxon>Bacillati</taxon>
        <taxon>Bacillota</taxon>
        <taxon>Clostridia</taxon>
        <taxon>Eubacteriales</taxon>
        <taxon>Clostridiaceae</taxon>
        <taxon>Clostridium</taxon>
    </lineage>
</organism>
<accession>A0A919VLI2</accession>
<name>A0A919VLI2_9CLOT</name>
<reference evidence="1" key="1">
    <citation type="submission" date="2021-03" db="EMBL/GenBank/DDBJ databases">
        <title>Taxonomic study of Clostridium polyendosporum from meadow-gley soil under rice.</title>
        <authorList>
            <person name="Kobayashi H."/>
            <person name="Tanizawa Y."/>
            <person name="Yagura M."/>
        </authorList>
    </citation>
    <scope>NUCLEOTIDE SEQUENCE</scope>
    <source>
        <strain evidence="1">JCM 30710</strain>
    </source>
</reference>
<comment type="caution">
    <text evidence="1">The sequence shown here is derived from an EMBL/GenBank/DDBJ whole genome shotgun (WGS) entry which is preliminary data.</text>
</comment>
<evidence type="ECO:0000313" key="1">
    <source>
        <dbReference type="EMBL" id="GIM28623.1"/>
    </source>
</evidence>
<dbReference type="Proteomes" id="UP000679179">
    <property type="component" value="Unassembled WGS sequence"/>
</dbReference>
<keyword evidence="2" id="KW-1185">Reference proteome</keyword>